<dbReference type="SMART" id="SM00198">
    <property type="entry name" value="SCP"/>
    <property type="match status" value="1"/>
</dbReference>
<evidence type="ECO:0000256" key="1">
    <source>
        <dbReference type="SAM" id="MobiDB-lite"/>
    </source>
</evidence>
<evidence type="ECO:0000259" key="3">
    <source>
        <dbReference type="SMART" id="SM00198"/>
    </source>
</evidence>
<feature type="domain" description="SCP" evidence="3">
    <location>
        <begin position="60"/>
        <end position="205"/>
    </location>
</feature>
<dbReference type="PRINTS" id="PR00838">
    <property type="entry name" value="V5ALLERGEN"/>
</dbReference>
<feature type="signal peptide" evidence="2">
    <location>
        <begin position="1"/>
        <end position="23"/>
    </location>
</feature>
<dbReference type="PANTHER" id="PTHR10334">
    <property type="entry name" value="CYSTEINE-RICH SECRETORY PROTEIN-RELATED"/>
    <property type="match status" value="1"/>
</dbReference>
<dbReference type="InterPro" id="IPR002413">
    <property type="entry name" value="V5_allergen-like"/>
</dbReference>
<keyword evidence="2" id="KW-0732">Signal</keyword>
<dbReference type="EMBL" id="RAWG01000047">
    <property type="protein sequence ID" value="RKH44605.1"/>
    <property type="molecule type" value="Genomic_DNA"/>
</dbReference>
<keyword evidence="5" id="KW-1185">Reference proteome</keyword>
<proteinExistence type="predicted"/>
<dbReference type="InterPro" id="IPR035940">
    <property type="entry name" value="CAP_sf"/>
</dbReference>
<dbReference type="InterPro" id="IPR018244">
    <property type="entry name" value="Allrgn_V5/Tpx1_CS"/>
</dbReference>
<evidence type="ECO:0000256" key="2">
    <source>
        <dbReference type="SAM" id="SignalP"/>
    </source>
</evidence>
<dbReference type="Pfam" id="PF00188">
    <property type="entry name" value="CAP"/>
    <property type="match status" value="1"/>
</dbReference>
<organism evidence="4 5">
    <name type="scientific">Corallococcus sicarius</name>
    <dbReference type="NCBI Taxonomy" id="2316726"/>
    <lineage>
        <taxon>Bacteria</taxon>
        <taxon>Pseudomonadati</taxon>
        <taxon>Myxococcota</taxon>
        <taxon>Myxococcia</taxon>
        <taxon>Myxococcales</taxon>
        <taxon>Cystobacterineae</taxon>
        <taxon>Myxococcaceae</taxon>
        <taxon>Corallococcus</taxon>
    </lineage>
</organism>
<dbReference type="SUPFAM" id="SSF55797">
    <property type="entry name" value="PR-1-like"/>
    <property type="match status" value="1"/>
</dbReference>
<dbReference type="GO" id="GO:0005576">
    <property type="term" value="C:extracellular region"/>
    <property type="evidence" value="ECO:0007669"/>
    <property type="project" value="InterPro"/>
</dbReference>
<dbReference type="Gene3D" id="3.40.33.10">
    <property type="entry name" value="CAP"/>
    <property type="match status" value="1"/>
</dbReference>
<comment type="caution">
    <text evidence="4">The sequence shown here is derived from an EMBL/GenBank/DDBJ whole genome shotgun (WGS) entry which is preliminary data.</text>
</comment>
<dbReference type="PRINTS" id="PR00837">
    <property type="entry name" value="V5TPXLIKE"/>
</dbReference>
<dbReference type="PROSITE" id="PS51257">
    <property type="entry name" value="PROKAR_LIPOPROTEIN"/>
    <property type="match status" value="1"/>
</dbReference>
<feature type="region of interest" description="Disordered" evidence="1">
    <location>
        <begin position="35"/>
        <end position="54"/>
    </location>
</feature>
<dbReference type="OrthoDB" id="9794228at2"/>
<dbReference type="PROSITE" id="PS01009">
    <property type="entry name" value="CRISP_1"/>
    <property type="match status" value="1"/>
</dbReference>
<sequence length="209" mass="22045">MRRPFCLRSLSAAALLTPLLLVACIPDGDSPDDTVDAGLDAGATSDAGTSDAGPIVGPTQFATDMLESHNAARASAQPQPSPALAPLTWDATVAEVAQKWADNCKFEHNPNRGNAGENIAAATPDSQTTKGVVKGWVDEVKDYDYAKNTCAAGKVCGHYTQVVWRNSSRLGCAVKRCTTGWPFGGTGGAWDLWVCNYAPPGNYVGQRPY</sequence>
<name>A0A3A8NTW7_9BACT</name>
<reference evidence="5" key="1">
    <citation type="submission" date="2018-09" db="EMBL/GenBank/DDBJ databases">
        <authorList>
            <person name="Livingstone P.G."/>
            <person name="Whitworth D.E."/>
        </authorList>
    </citation>
    <scope>NUCLEOTIDE SEQUENCE [LARGE SCALE GENOMIC DNA]</scope>
    <source>
        <strain evidence="5">CA040B</strain>
    </source>
</reference>
<dbReference type="AlphaFoldDB" id="A0A3A8NTW7"/>
<feature type="chain" id="PRO_5017303112" description="SCP domain-containing protein" evidence="2">
    <location>
        <begin position="24"/>
        <end position="209"/>
    </location>
</feature>
<accession>A0A3A8NTW7</accession>
<evidence type="ECO:0000313" key="4">
    <source>
        <dbReference type="EMBL" id="RKH44605.1"/>
    </source>
</evidence>
<dbReference type="InterPro" id="IPR014044">
    <property type="entry name" value="CAP_dom"/>
</dbReference>
<gene>
    <name evidence="4" type="ORF">D7X12_10210</name>
</gene>
<dbReference type="Proteomes" id="UP000273405">
    <property type="component" value="Unassembled WGS sequence"/>
</dbReference>
<dbReference type="InterPro" id="IPR001283">
    <property type="entry name" value="CRISP-related"/>
</dbReference>
<evidence type="ECO:0000313" key="5">
    <source>
        <dbReference type="Proteomes" id="UP000273405"/>
    </source>
</evidence>
<dbReference type="RefSeq" id="WP_120625075.1">
    <property type="nucleotide sequence ID" value="NZ_RAWG01000047.1"/>
</dbReference>
<protein>
    <recommendedName>
        <fullName evidence="3">SCP domain-containing protein</fullName>
    </recommendedName>
</protein>